<evidence type="ECO:0000313" key="1">
    <source>
        <dbReference type="EMBL" id="CAL1402158.1"/>
    </source>
</evidence>
<reference evidence="1 2" key="1">
    <citation type="submission" date="2024-04" db="EMBL/GenBank/DDBJ databases">
        <authorList>
            <person name="Fracassetti M."/>
        </authorList>
    </citation>
    <scope>NUCLEOTIDE SEQUENCE [LARGE SCALE GENOMIC DNA]</scope>
</reference>
<keyword evidence="2" id="KW-1185">Reference proteome</keyword>
<dbReference type="Proteomes" id="UP001497516">
    <property type="component" value="Chromosome 7"/>
</dbReference>
<dbReference type="EMBL" id="OZ034820">
    <property type="protein sequence ID" value="CAL1402158.1"/>
    <property type="molecule type" value="Genomic_DNA"/>
</dbReference>
<protein>
    <submittedName>
        <fullName evidence="1">Uncharacterized protein</fullName>
    </submittedName>
</protein>
<sequence length="81" mass="9244">MICDNGDEEELLPFCAGAHREYSRDRDPAMMITSEAAAELRCGSYKNASRPCMPYVQGSADAKTTQRKKVARWLKMRRRLC</sequence>
<dbReference type="AlphaFoldDB" id="A0AAV2FX89"/>
<proteinExistence type="predicted"/>
<gene>
    <name evidence="1" type="ORF">LTRI10_LOCUS42181</name>
</gene>
<accession>A0AAV2FX89</accession>
<organism evidence="1 2">
    <name type="scientific">Linum trigynum</name>
    <dbReference type="NCBI Taxonomy" id="586398"/>
    <lineage>
        <taxon>Eukaryota</taxon>
        <taxon>Viridiplantae</taxon>
        <taxon>Streptophyta</taxon>
        <taxon>Embryophyta</taxon>
        <taxon>Tracheophyta</taxon>
        <taxon>Spermatophyta</taxon>
        <taxon>Magnoliopsida</taxon>
        <taxon>eudicotyledons</taxon>
        <taxon>Gunneridae</taxon>
        <taxon>Pentapetalae</taxon>
        <taxon>rosids</taxon>
        <taxon>fabids</taxon>
        <taxon>Malpighiales</taxon>
        <taxon>Linaceae</taxon>
        <taxon>Linum</taxon>
    </lineage>
</organism>
<name>A0AAV2FX89_9ROSI</name>
<evidence type="ECO:0000313" key="2">
    <source>
        <dbReference type="Proteomes" id="UP001497516"/>
    </source>
</evidence>